<keyword evidence="3" id="KW-1185">Reference proteome</keyword>
<sequence length="654" mass="73975">MENLDGPLSASYWEHGTGRHNDHWQCTACPEQPWFTNLGHAHRHRATKKHQQSVEFLHRTSEQSTEQSTPNPFELNPSTSARVRGPLVDLLHDIQGSSSAAFAGIDIDMAEPPDPGEPVYQMSFSDDNDTELQASAMSQAMGRLAEDLESFLLDDDDISQSSDDTIPDEQIPEFELYSNDPLAFGRKRPIQRSKPVMNPDWFPWPDKAACIFDIFRHVPRGIFSEAQMELILWALDAFGVNNAPSVDVMKSVDEYLQSLCGIHTKRFTGALGHVYYMNDLAGIIRQEMGNPLIRKHLHHYPEDSGKHLEHAWQAEAWRNQDVTMATPMIRKDGQDFYVFEIARLTSGQLIMPFRWITRGHNGIPSCEEQDLYALAWTVESDIAAKSYRINQNHIIQIPTSSLLSSLPHILETFAIDGISDPRNIQGIIKSGQQDLEPWTYTTAEDGFMNRWRTRSHGHPVYSFAMWLYCDDTSGNVSKKWNKHNSFLFTAAGLSREHVQKQSNIHFLSTSNLAPPLEMLDGVVEQLEHGQAEGYWAWDVELQEMVLVFPSVLAMLGDNPMQSEFACHVGLTGKFFCRCCWAKGRDAENEDSDLHTFDDNASVQSDASEISQAGKRKRRLETMAELVARAKRFLGQASVGVFKLSKTTSRSTEIK</sequence>
<gene>
    <name evidence="2" type="ORF">F5878DRAFT_655866</name>
</gene>
<organism evidence="2 3">
    <name type="scientific">Lentinula raphanica</name>
    <dbReference type="NCBI Taxonomy" id="153919"/>
    <lineage>
        <taxon>Eukaryota</taxon>
        <taxon>Fungi</taxon>
        <taxon>Dikarya</taxon>
        <taxon>Basidiomycota</taxon>
        <taxon>Agaricomycotina</taxon>
        <taxon>Agaricomycetes</taxon>
        <taxon>Agaricomycetidae</taxon>
        <taxon>Agaricales</taxon>
        <taxon>Marasmiineae</taxon>
        <taxon>Omphalotaceae</taxon>
        <taxon>Lentinula</taxon>
    </lineage>
</organism>
<comment type="caution">
    <text evidence="2">The sequence shown here is derived from an EMBL/GenBank/DDBJ whole genome shotgun (WGS) entry which is preliminary data.</text>
</comment>
<feature type="region of interest" description="Disordered" evidence="1">
    <location>
        <begin position="42"/>
        <end position="80"/>
    </location>
</feature>
<evidence type="ECO:0000256" key="1">
    <source>
        <dbReference type="SAM" id="MobiDB-lite"/>
    </source>
</evidence>
<reference evidence="2" key="1">
    <citation type="submission" date="2022-08" db="EMBL/GenBank/DDBJ databases">
        <authorList>
            <consortium name="DOE Joint Genome Institute"/>
            <person name="Min B."/>
            <person name="Riley R."/>
            <person name="Sierra-Patev S."/>
            <person name="Naranjo-Ortiz M."/>
            <person name="Looney B."/>
            <person name="Konkel Z."/>
            <person name="Slot J.C."/>
            <person name="Sakamoto Y."/>
            <person name="Steenwyk J.L."/>
            <person name="Rokas A."/>
            <person name="Carro J."/>
            <person name="Camarero S."/>
            <person name="Ferreira P."/>
            <person name="Molpeceres G."/>
            <person name="Ruiz-Duenas F.J."/>
            <person name="Serrano A."/>
            <person name="Henrissat B."/>
            <person name="Drula E."/>
            <person name="Hughes K.W."/>
            <person name="Mata J.L."/>
            <person name="Ishikawa N.K."/>
            <person name="Vargas-Isla R."/>
            <person name="Ushijima S."/>
            <person name="Smith C.A."/>
            <person name="Ahrendt S."/>
            <person name="Andreopoulos W."/>
            <person name="He G."/>
            <person name="Labutti K."/>
            <person name="Lipzen A."/>
            <person name="Ng V."/>
            <person name="Sandor L."/>
            <person name="Barry K."/>
            <person name="Martinez A.T."/>
            <person name="Xiao Y."/>
            <person name="Gibbons J.G."/>
            <person name="Terashima K."/>
            <person name="Hibbett D.S."/>
            <person name="Grigoriev I.V."/>
        </authorList>
    </citation>
    <scope>NUCLEOTIDE SEQUENCE</scope>
    <source>
        <strain evidence="2">TFB9207</strain>
    </source>
</reference>
<proteinExistence type="predicted"/>
<dbReference type="AlphaFoldDB" id="A0AA38PK57"/>
<protein>
    <submittedName>
        <fullName evidence="2">Uncharacterized protein</fullName>
    </submittedName>
</protein>
<evidence type="ECO:0000313" key="3">
    <source>
        <dbReference type="Proteomes" id="UP001163846"/>
    </source>
</evidence>
<evidence type="ECO:0000313" key="2">
    <source>
        <dbReference type="EMBL" id="KAJ3844447.1"/>
    </source>
</evidence>
<dbReference type="Proteomes" id="UP001163846">
    <property type="component" value="Unassembled WGS sequence"/>
</dbReference>
<feature type="compositionally biased region" description="Polar residues" evidence="1">
    <location>
        <begin position="62"/>
        <end position="80"/>
    </location>
</feature>
<name>A0AA38PK57_9AGAR</name>
<dbReference type="EMBL" id="MU805953">
    <property type="protein sequence ID" value="KAJ3844447.1"/>
    <property type="molecule type" value="Genomic_DNA"/>
</dbReference>
<dbReference type="PANTHER" id="PTHR31912">
    <property type="entry name" value="IP13529P"/>
    <property type="match status" value="1"/>
</dbReference>
<dbReference type="PANTHER" id="PTHR31912:SF34">
    <property type="entry name" value="NOTOCHORD-RELATED PROTEIN"/>
    <property type="match status" value="1"/>
</dbReference>
<accession>A0AA38PK57</accession>
<feature type="compositionally biased region" description="Basic residues" evidence="1">
    <location>
        <begin position="42"/>
        <end position="51"/>
    </location>
</feature>